<protein>
    <submittedName>
        <fullName evidence="1">Uncharacterized protein</fullName>
    </submittedName>
</protein>
<gene>
    <name evidence="1" type="ORF">G293_00095</name>
</gene>
<dbReference type="RefSeq" id="WP_047263786.1">
    <property type="nucleotide sequence ID" value="NZ_CP004021.1"/>
</dbReference>
<dbReference type="EMBL" id="CP004021">
    <property type="protein sequence ID" value="AKK19683.1"/>
    <property type="molecule type" value="Genomic_DNA"/>
</dbReference>
<sequence length="75" mass="8368">MKTLKYTTIFPALLISGGLSSHEKAEDPNIKIIERLNQSIKDAVNGVNKNITDSQDNLIISVNNIDYYNKQSTES</sequence>
<evidence type="ECO:0000313" key="1">
    <source>
        <dbReference type="EMBL" id="AKK19683.1"/>
    </source>
</evidence>
<dbReference type="PATRIC" id="fig|1277257.4.peg.20"/>
<accession>A0A0G3I5E6</accession>
<name>A0A0G3I5E6_LIBAF</name>
<dbReference type="Proteomes" id="UP000035503">
    <property type="component" value="Chromosome"/>
</dbReference>
<dbReference type="AlphaFoldDB" id="A0A0G3I5E6"/>
<keyword evidence="2" id="KW-1185">Reference proteome</keyword>
<organism evidence="1 2">
    <name type="scientific">Candidatus Liberibacter africanus PTSAPSY</name>
    <dbReference type="NCBI Taxonomy" id="1277257"/>
    <lineage>
        <taxon>Bacteria</taxon>
        <taxon>Pseudomonadati</taxon>
        <taxon>Pseudomonadota</taxon>
        <taxon>Alphaproteobacteria</taxon>
        <taxon>Hyphomicrobiales</taxon>
        <taxon>Rhizobiaceae</taxon>
        <taxon>Liberibacter</taxon>
    </lineage>
</organism>
<evidence type="ECO:0000313" key="2">
    <source>
        <dbReference type="Proteomes" id="UP000035503"/>
    </source>
</evidence>
<reference evidence="1 2" key="1">
    <citation type="journal article" date="2015" name="Genome Announc.">
        <title>Complete Genome Sequence of 'Candidatus Liberibacter africanus,' a Bacterium Associated with Citrus Huanglongbing.</title>
        <authorList>
            <person name="Lin H."/>
            <person name="Pietersen G."/>
            <person name="Han C."/>
            <person name="Read D.A."/>
            <person name="Lou B."/>
            <person name="Gupta G."/>
            <person name="Civerolo E.L."/>
        </authorList>
    </citation>
    <scope>NUCLEOTIDE SEQUENCE [LARGE SCALE GENOMIC DNA]</scope>
    <source>
        <strain evidence="1 2">PTSAPSY</strain>
    </source>
</reference>
<proteinExistence type="predicted"/>
<dbReference type="KEGG" id="lau:G293_00095"/>